<evidence type="ECO:0000256" key="1">
    <source>
        <dbReference type="ARBA" id="ARBA00038310"/>
    </source>
</evidence>
<dbReference type="PANTHER" id="PTHR43569">
    <property type="entry name" value="AMIDOHYDROLASE"/>
    <property type="match status" value="1"/>
</dbReference>
<organism evidence="3 4">
    <name type="scientific">Cereibacter sphaeroides</name>
    <name type="common">Rhodobacter sphaeroides</name>
    <dbReference type="NCBI Taxonomy" id="1063"/>
    <lineage>
        <taxon>Bacteria</taxon>
        <taxon>Pseudomonadati</taxon>
        <taxon>Pseudomonadota</taxon>
        <taxon>Alphaproteobacteria</taxon>
        <taxon>Rhodobacterales</taxon>
        <taxon>Paracoccaceae</taxon>
        <taxon>Cereibacter</taxon>
    </lineage>
</organism>
<comment type="similarity">
    <text evidence="1">Belongs to the metallo-dependent hydrolases superfamily.</text>
</comment>
<reference evidence="3 4" key="1">
    <citation type="submission" date="2017-08" db="EMBL/GenBank/DDBJ databases">
        <title>Infants hospitalized years apart are colonized by the same room-sourced microbial strains.</title>
        <authorList>
            <person name="Brooks B."/>
            <person name="Olm M.R."/>
            <person name="Firek B.A."/>
            <person name="Baker R."/>
            <person name="Thomas B.C."/>
            <person name="Morowitz M.J."/>
            <person name="Banfield J.F."/>
        </authorList>
    </citation>
    <scope>NUCLEOTIDE SEQUENCE [LARGE SCALE GENOMIC DNA]</scope>
    <source>
        <strain evidence="3">S2_003_000_R2_11</strain>
    </source>
</reference>
<dbReference type="Gene3D" id="3.20.20.140">
    <property type="entry name" value="Metal-dependent hydrolases"/>
    <property type="match status" value="1"/>
</dbReference>
<dbReference type="EMBL" id="QFQS01000001">
    <property type="protein sequence ID" value="PZQ99886.1"/>
    <property type="molecule type" value="Genomic_DNA"/>
</dbReference>
<sequence>MDLIDTHQHLILRDRIGYAWTQPIPELATGDFTLQDYHDLTKGKGVVGTVFMETGVDDDDYKDEARMVAQIMRDAPGAPIGQIASCRPEFDEGFDEWLEEGEGLNIVGYRRILHVVPDDVSQSETFRRNLRKIGDRDLPFDINFLARQLPIARALVDACNNQVFVLDHCGVPDIAAGEYDEWARGIRSLAVVPQVVCKLSGISAYCAPGQASVEALRPYVDHILESFGPDRILWGGDWPVVNLGLGLPGWIDATRTLLSELTEGERAALGTGTARRVYGLEVTG</sequence>
<dbReference type="Proteomes" id="UP000248975">
    <property type="component" value="Unassembled WGS sequence"/>
</dbReference>
<gene>
    <name evidence="3" type="ORF">DI533_04425</name>
</gene>
<evidence type="ECO:0000259" key="2">
    <source>
        <dbReference type="Pfam" id="PF04909"/>
    </source>
</evidence>
<protein>
    <submittedName>
        <fullName evidence="3">Amidohydrolase</fullName>
    </submittedName>
</protein>
<keyword evidence="3" id="KW-0378">Hydrolase</keyword>
<dbReference type="InterPro" id="IPR032466">
    <property type="entry name" value="Metal_Hydrolase"/>
</dbReference>
<evidence type="ECO:0000313" key="4">
    <source>
        <dbReference type="Proteomes" id="UP000248975"/>
    </source>
</evidence>
<feature type="domain" description="Amidohydrolase-related" evidence="2">
    <location>
        <begin position="4"/>
        <end position="280"/>
    </location>
</feature>
<dbReference type="PANTHER" id="PTHR43569:SF2">
    <property type="entry name" value="AMIDOHYDROLASE-RELATED DOMAIN-CONTAINING PROTEIN"/>
    <property type="match status" value="1"/>
</dbReference>
<dbReference type="InterPro" id="IPR052350">
    <property type="entry name" value="Metallo-dep_Lactonases"/>
</dbReference>
<name>A0A2W5SD92_CERSP</name>
<dbReference type="AlphaFoldDB" id="A0A2W5SD92"/>
<accession>A0A2W5SD92</accession>
<dbReference type="SUPFAM" id="SSF51556">
    <property type="entry name" value="Metallo-dependent hydrolases"/>
    <property type="match status" value="1"/>
</dbReference>
<dbReference type="Pfam" id="PF04909">
    <property type="entry name" value="Amidohydro_2"/>
    <property type="match status" value="1"/>
</dbReference>
<dbReference type="InterPro" id="IPR006680">
    <property type="entry name" value="Amidohydro-rel"/>
</dbReference>
<comment type="caution">
    <text evidence="3">The sequence shown here is derived from an EMBL/GenBank/DDBJ whole genome shotgun (WGS) entry which is preliminary data.</text>
</comment>
<evidence type="ECO:0000313" key="3">
    <source>
        <dbReference type="EMBL" id="PZQ99886.1"/>
    </source>
</evidence>
<dbReference type="GO" id="GO:0016787">
    <property type="term" value="F:hydrolase activity"/>
    <property type="evidence" value="ECO:0007669"/>
    <property type="project" value="UniProtKB-KW"/>
</dbReference>
<proteinExistence type="inferred from homology"/>